<feature type="region of interest" description="Disordered" evidence="1">
    <location>
        <begin position="219"/>
        <end position="256"/>
    </location>
</feature>
<proteinExistence type="predicted"/>
<protein>
    <submittedName>
        <fullName evidence="2">Uncharacterized protein</fullName>
    </submittedName>
</protein>
<feature type="compositionally biased region" description="Low complexity" evidence="1">
    <location>
        <begin position="237"/>
        <end position="256"/>
    </location>
</feature>
<comment type="caution">
    <text evidence="2">The sequence shown here is derived from an EMBL/GenBank/DDBJ whole genome shotgun (WGS) entry which is preliminary data.</text>
</comment>
<reference evidence="3" key="1">
    <citation type="journal article" date="2016" name="Nat. Commun.">
        <title>The Gonium pectorale genome demonstrates co-option of cell cycle regulation during the evolution of multicellularity.</title>
        <authorList>
            <person name="Hanschen E.R."/>
            <person name="Marriage T.N."/>
            <person name="Ferris P.J."/>
            <person name="Hamaji T."/>
            <person name="Toyoda A."/>
            <person name="Fujiyama A."/>
            <person name="Neme R."/>
            <person name="Noguchi H."/>
            <person name="Minakuchi Y."/>
            <person name="Suzuki M."/>
            <person name="Kawai-Toyooka H."/>
            <person name="Smith D.R."/>
            <person name="Sparks H."/>
            <person name="Anderson J."/>
            <person name="Bakaric R."/>
            <person name="Luria V."/>
            <person name="Karger A."/>
            <person name="Kirschner M.W."/>
            <person name="Durand P.M."/>
            <person name="Michod R.E."/>
            <person name="Nozaki H."/>
            <person name="Olson B.J."/>
        </authorList>
    </citation>
    <scope>NUCLEOTIDE SEQUENCE [LARGE SCALE GENOMIC DNA]</scope>
    <source>
        <strain evidence="3">NIES-2863</strain>
    </source>
</reference>
<feature type="region of interest" description="Disordered" evidence="1">
    <location>
        <begin position="338"/>
        <end position="357"/>
    </location>
</feature>
<dbReference type="AlphaFoldDB" id="A0A150GJX5"/>
<name>A0A150GJX5_GONPE</name>
<dbReference type="Proteomes" id="UP000075714">
    <property type="component" value="Unassembled WGS sequence"/>
</dbReference>
<dbReference type="OrthoDB" id="548027at2759"/>
<gene>
    <name evidence="2" type="ORF">GPECTOR_18g43</name>
</gene>
<accession>A0A150GJX5</accession>
<keyword evidence="3" id="KW-1185">Reference proteome</keyword>
<evidence type="ECO:0000256" key="1">
    <source>
        <dbReference type="SAM" id="MobiDB-lite"/>
    </source>
</evidence>
<evidence type="ECO:0000313" key="3">
    <source>
        <dbReference type="Proteomes" id="UP000075714"/>
    </source>
</evidence>
<sequence>MPRLLSAVERRPALVDDSRSIFAGASAAGRQAGGAASVSDGDQPARRRRPELRLPDGRRLVPVRVSTPAASTAGALSWALGSERRAVVRFDGAAGGLKGLRVLTLANQFMGQFGRAMSFVVDVRQVTYESLPRNELLNRPQAGDVSFAYRVMARSRAVEPEEAQLTAAMRTARFVLDLSISVRQAWDAKGDVDEEQAYDLADALYAALAAQQAEQDAEEAAAAATAAEAERRRQQQQRRGWARGPAAAAPQQQQQAPAAPAVLYVTTDLAQGVTTLTALALLTKRLREEGQQALAEATLYRASMAAPRLDGRDGWVFAIRLGFEDPYKPPVNTRYAGATAARAPAGPPRADDAAAVAAAAQRPEAAASL</sequence>
<dbReference type="EMBL" id="LSYV01000019">
    <property type="protein sequence ID" value="KXZ50064.1"/>
    <property type="molecule type" value="Genomic_DNA"/>
</dbReference>
<organism evidence="2 3">
    <name type="scientific">Gonium pectorale</name>
    <name type="common">Green alga</name>
    <dbReference type="NCBI Taxonomy" id="33097"/>
    <lineage>
        <taxon>Eukaryota</taxon>
        <taxon>Viridiplantae</taxon>
        <taxon>Chlorophyta</taxon>
        <taxon>core chlorophytes</taxon>
        <taxon>Chlorophyceae</taxon>
        <taxon>CS clade</taxon>
        <taxon>Chlamydomonadales</taxon>
        <taxon>Volvocaceae</taxon>
        <taxon>Gonium</taxon>
    </lineage>
</organism>
<evidence type="ECO:0000313" key="2">
    <source>
        <dbReference type="EMBL" id="KXZ50064.1"/>
    </source>
</evidence>